<evidence type="ECO:0000313" key="3">
    <source>
        <dbReference type="Proteomes" id="UP001432027"/>
    </source>
</evidence>
<evidence type="ECO:0000313" key="2">
    <source>
        <dbReference type="EMBL" id="GMS91086.1"/>
    </source>
</evidence>
<dbReference type="AlphaFoldDB" id="A0AAV5TFM7"/>
<dbReference type="EMBL" id="BTSX01000003">
    <property type="protein sequence ID" value="GMS91086.1"/>
    <property type="molecule type" value="Genomic_DNA"/>
</dbReference>
<protein>
    <submittedName>
        <fullName evidence="2">Uncharacterized protein</fullName>
    </submittedName>
</protein>
<reference evidence="2" key="1">
    <citation type="submission" date="2023-10" db="EMBL/GenBank/DDBJ databases">
        <title>Genome assembly of Pristionchus species.</title>
        <authorList>
            <person name="Yoshida K."/>
            <person name="Sommer R.J."/>
        </authorList>
    </citation>
    <scope>NUCLEOTIDE SEQUENCE</scope>
    <source>
        <strain evidence="2">RS0144</strain>
    </source>
</reference>
<feature type="compositionally biased region" description="Basic and acidic residues" evidence="1">
    <location>
        <begin position="20"/>
        <end position="33"/>
    </location>
</feature>
<comment type="caution">
    <text evidence="2">The sequence shown here is derived from an EMBL/GenBank/DDBJ whole genome shotgun (WGS) entry which is preliminary data.</text>
</comment>
<organism evidence="2 3">
    <name type="scientific">Pristionchus entomophagus</name>
    <dbReference type="NCBI Taxonomy" id="358040"/>
    <lineage>
        <taxon>Eukaryota</taxon>
        <taxon>Metazoa</taxon>
        <taxon>Ecdysozoa</taxon>
        <taxon>Nematoda</taxon>
        <taxon>Chromadorea</taxon>
        <taxon>Rhabditida</taxon>
        <taxon>Rhabditina</taxon>
        <taxon>Diplogasteromorpha</taxon>
        <taxon>Diplogasteroidea</taxon>
        <taxon>Neodiplogasteridae</taxon>
        <taxon>Pristionchus</taxon>
    </lineage>
</organism>
<sequence>MEAKEEPIDDFPLMPAGNEADNKSVLKEPKEEPLELVMFENEEKRTSPSGAPPSSTFTGVSTFTSVPREVKKEEENYELQIQKRTPPGVPLSSTFTGISTFTCVPREGEVKKEMDSECGAENPKA</sequence>
<feature type="region of interest" description="Disordered" evidence="1">
    <location>
        <begin position="1"/>
        <end position="67"/>
    </location>
</feature>
<accession>A0AAV5TFM7</accession>
<feature type="compositionally biased region" description="Low complexity" evidence="1">
    <location>
        <begin position="54"/>
        <end position="66"/>
    </location>
</feature>
<feature type="non-terminal residue" evidence="2">
    <location>
        <position position="125"/>
    </location>
</feature>
<name>A0AAV5TFM7_9BILA</name>
<proteinExistence type="predicted"/>
<dbReference type="Proteomes" id="UP001432027">
    <property type="component" value="Unassembled WGS sequence"/>
</dbReference>
<gene>
    <name evidence="2" type="ORF">PENTCL1PPCAC_13261</name>
</gene>
<evidence type="ECO:0000256" key="1">
    <source>
        <dbReference type="SAM" id="MobiDB-lite"/>
    </source>
</evidence>
<keyword evidence="3" id="KW-1185">Reference proteome</keyword>